<reference evidence="1 2" key="1">
    <citation type="submission" date="2017-08" db="EMBL/GenBank/DDBJ databases">
        <title>Whole Genome Sequence of Sphingobium hydrophobicum C1: Insights into Adaption to the Electronic-waste Contaminated Sediment.</title>
        <authorList>
            <person name="Song D."/>
            <person name="Chen X."/>
            <person name="Xu M."/>
        </authorList>
    </citation>
    <scope>NUCLEOTIDE SEQUENCE [LARGE SCALE GENOMIC DNA]</scope>
    <source>
        <strain evidence="1 2">C1</strain>
        <plasmid evidence="1 2">p5</plasmid>
    </source>
</reference>
<accession>A0A249N0W9</accession>
<proteinExistence type="predicted"/>
<protein>
    <submittedName>
        <fullName evidence="1">Uncharacterized protein</fullName>
    </submittedName>
</protein>
<dbReference type="EMBL" id="CP022751">
    <property type="protein sequence ID" value="ASY47162.1"/>
    <property type="molecule type" value="Genomic_DNA"/>
</dbReference>
<evidence type="ECO:0000313" key="2">
    <source>
        <dbReference type="Proteomes" id="UP000217141"/>
    </source>
</evidence>
<gene>
    <name evidence="1" type="ORF">CJD35_22120</name>
</gene>
<dbReference type="KEGG" id="shyd:CJD35_22120"/>
<dbReference type="Proteomes" id="UP000217141">
    <property type="component" value="Plasmid p5"/>
</dbReference>
<organism evidence="1 2">
    <name type="scientific">Sphingobium xenophagum</name>
    <dbReference type="NCBI Taxonomy" id="121428"/>
    <lineage>
        <taxon>Bacteria</taxon>
        <taxon>Pseudomonadati</taxon>
        <taxon>Pseudomonadota</taxon>
        <taxon>Alphaproteobacteria</taxon>
        <taxon>Sphingomonadales</taxon>
        <taxon>Sphingomonadaceae</taxon>
        <taxon>Sphingobium</taxon>
    </lineage>
</organism>
<evidence type="ECO:0000313" key="1">
    <source>
        <dbReference type="EMBL" id="ASY47162.1"/>
    </source>
</evidence>
<geneLocation type="plasmid" evidence="1 2">
    <name>p5</name>
</geneLocation>
<sequence>MPPIFQIMDQRVKRLAFDVRVARKIVPARKIVRVTIKHPQSNGQGMKIIRVRWRKIGLRDQPLLDGKLVQFFRDQVGGKAAGSPLPFPVFNIMKGRIFHTTQIRVDP</sequence>
<name>A0A249N0W9_SPHXE</name>
<dbReference type="AlphaFoldDB" id="A0A249N0W9"/>
<keyword evidence="1" id="KW-0614">Plasmid</keyword>